<dbReference type="Proteomes" id="UP000024837">
    <property type="component" value="Unassembled WGS sequence"/>
</dbReference>
<dbReference type="EMBL" id="KI966426">
    <property type="protein sequence ID" value="EWC45526.1"/>
    <property type="molecule type" value="Genomic_DNA"/>
</dbReference>
<reference evidence="1 2" key="1">
    <citation type="submission" date="2013-05" db="EMBL/GenBank/DDBJ databases">
        <title>Drechslerella stenobrocha genome reveals carnivorous origination and mechanical trapping mechanism of predatory fungi.</title>
        <authorList>
            <person name="Liu X."/>
            <person name="Zhang W."/>
            <person name="Liu K."/>
        </authorList>
    </citation>
    <scope>NUCLEOTIDE SEQUENCE [LARGE SCALE GENOMIC DNA]</scope>
    <source>
        <strain evidence="1 2">248</strain>
    </source>
</reference>
<accession>W7HNC2</accession>
<organism evidence="1 2">
    <name type="scientific">Drechslerella stenobrocha 248</name>
    <dbReference type="NCBI Taxonomy" id="1043628"/>
    <lineage>
        <taxon>Eukaryota</taxon>
        <taxon>Fungi</taxon>
        <taxon>Dikarya</taxon>
        <taxon>Ascomycota</taxon>
        <taxon>Pezizomycotina</taxon>
        <taxon>Orbiliomycetes</taxon>
        <taxon>Orbiliales</taxon>
        <taxon>Orbiliaceae</taxon>
        <taxon>Drechslerella</taxon>
    </lineage>
</organism>
<evidence type="ECO:0000313" key="2">
    <source>
        <dbReference type="Proteomes" id="UP000024837"/>
    </source>
</evidence>
<name>W7HNC2_9PEZI</name>
<gene>
    <name evidence="1" type="ORF">DRE_05384</name>
</gene>
<dbReference type="HOGENOM" id="CLU_1107109_0_0_1"/>
<dbReference type="OrthoDB" id="10622842at2759"/>
<protein>
    <submittedName>
        <fullName evidence="1">Uncharacterized protein</fullName>
    </submittedName>
</protein>
<evidence type="ECO:0000313" key="1">
    <source>
        <dbReference type="EMBL" id="EWC45526.1"/>
    </source>
</evidence>
<proteinExistence type="predicted"/>
<keyword evidence="2" id="KW-1185">Reference proteome</keyword>
<dbReference type="AlphaFoldDB" id="W7HNC2"/>
<sequence length="251" mass="27743">MAANDGSLFNTSVIHVKYRNHQHDVEPTAPAAVILSQASGIDPASRFTLFPDPASPLQTVAEYQTCFPHHAVVKHHQLPFEVGLVSEWLLRLEERVSISLEKIQRYQTRDLRLGVGNLQQKAIQMISAQIKPGSASRTTGQESRANAQQPSAQANINWISAIGVRSFIEASGDQLTAGDQKTLSNIKFVNERNMDAHEDWGILASAITAPHLSFHKGHWERIFLFVTGKTIEEAAAEEDDFGCGLYDDSNE</sequence>